<feature type="chain" id="PRO_5012387616" evidence="2">
    <location>
        <begin position="27"/>
        <end position="1020"/>
    </location>
</feature>
<dbReference type="Pfam" id="PF15902">
    <property type="entry name" value="Sortilin-Vps10"/>
    <property type="match status" value="1"/>
</dbReference>
<protein>
    <submittedName>
        <fullName evidence="4">Sortilin, neurotensin receptor 3</fullName>
    </submittedName>
</protein>
<evidence type="ECO:0000259" key="3">
    <source>
        <dbReference type="Pfam" id="PF15902"/>
    </source>
</evidence>
<dbReference type="CDD" id="cd15482">
    <property type="entry name" value="Sialidase_non-viral"/>
    <property type="match status" value="3"/>
</dbReference>
<dbReference type="InterPro" id="IPR036278">
    <property type="entry name" value="Sialidase_sf"/>
</dbReference>
<dbReference type="Gene3D" id="2.60.40.4070">
    <property type="match status" value="1"/>
</dbReference>
<feature type="domain" description="Sortilin N-terminal" evidence="3">
    <location>
        <begin position="131"/>
        <end position="255"/>
    </location>
</feature>
<dbReference type="RefSeq" id="WP_074224104.1">
    <property type="nucleotide sequence ID" value="NZ_FSRC01000001.1"/>
</dbReference>
<dbReference type="InterPro" id="IPR052025">
    <property type="entry name" value="Xyloglucanase_GH74"/>
</dbReference>
<dbReference type="InterPro" id="IPR031778">
    <property type="entry name" value="Sortilin_N"/>
</dbReference>
<keyword evidence="5" id="KW-1185">Reference proteome</keyword>
<name>A0A1N6DV97_9BACT</name>
<evidence type="ECO:0000256" key="1">
    <source>
        <dbReference type="ARBA" id="ARBA00022737"/>
    </source>
</evidence>
<dbReference type="PANTHER" id="PTHR43739">
    <property type="entry name" value="XYLOGLUCANASE (EUROFUNG)"/>
    <property type="match status" value="1"/>
</dbReference>
<keyword evidence="2" id="KW-0732">Signal</keyword>
<dbReference type="Gene3D" id="2.130.10.10">
    <property type="entry name" value="YVTN repeat-like/Quinoprotein amine dehydrogenase"/>
    <property type="match status" value="4"/>
</dbReference>
<reference evidence="5" key="1">
    <citation type="submission" date="2016-11" db="EMBL/GenBank/DDBJ databases">
        <authorList>
            <person name="Varghese N."/>
            <person name="Submissions S."/>
        </authorList>
    </citation>
    <scope>NUCLEOTIDE SEQUENCE [LARGE SCALE GENOMIC DNA]</scope>
    <source>
        <strain evidence="5">DSM 15292</strain>
    </source>
</reference>
<proteinExistence type="predicted"/>
<evidence type="ECO:0000313" key="5">
    <source>
        <dbReference type="Proteomes" id="UP000185221"/>
    </source>
</evidence>
<keyword evidence="1" id="KW-0677">Repeat</keyword>
<organism evidence="4 5">
    <name type="scientific">Algoriphagus halophilus</name>
    <dbReference type="NCBI Taxonomy" id="226505"/>
    <lineage>
        <taxon>Bacteria</taxon>
        <taxon>Pseudomonadati</taxon>
        <taxon>Bacteroidota</taxon>
        <taxon>Cytophagia</taxon>
        <taxon>Cytophagales</taxon>
        <taxon>Cyclobacteriaceae</taxon>
        <taxon>Algoriphagus</taxon>
    </lineage>
</organism>
<dbReference type="AlphaFoldDB" id="A0A1N6DV97"/>
<evidence type="ECO:0000313" key="4">
    <source>
        <dbReference type="EMBL" id="SIN74681.1"/>
    </source>
</evidence>
<dbReference type="STRING" id="226505.SAMN05444394_1429"/>
<evidence type="ECO:0000256" key="2">
    <source>
        <dbReference type="SAM" id="SignalP"/>
    </source>
</evidence>
<dbReference type="GO" id="GO:0010411">
    <property type="term" value="P:xyloglucan metabolic process"/>
    <property type="evidence" value="ECO:0007669"/>
    <property type="project" value="TreeGrafter"/>
</dbReference>
<dbReference type="SUPFAM" id="SSF50939">
    <property type="entry name" value="Sialidases"/>
    <property type="match status" value="1"/>
</dbReference>
<dbReference type="Proteomes" id="UP000185221">
    <property type="component" value="Unassembled WGS sequence"/>
</dbReference>
<feature type="signal peptide" evidence="2">
    <location>
        <begin position="1"/>
        <end position="26"/>
    </location>
</feature>
<dbReference type="InterPro" id="IPR015943">
    <property type="entry name" value="WD40/YVTN_repeat-like_dom_sf"/>
</dbReference>
<dbReference type="PANTHER" id="PTHR43739:SF5">
    <property type="entry name" value="EXO-ALPHA-SIALIDASE"/>
    <property type="match status" value="1"/>
</dbReference>
<dbReference type="EMBL" id="FSRC01000001">
    <property type="protein sequence ID" value="SIN74681.1"/>
    <property type="molecule type" value="Genomic_DNA"/>
</dbReference>
<dbReference type="SUPFAM" id="SSF110296">
    <property type="entry name" value="Oligoxyloglucan reducing end-specific cellobiohydrolase"/>
    <property type="match status" value="1"/>
</dbReference>
<gene>
    <name evidence="4" type="ORF">SAMN05444394_1429</name>
</gene>
<keyword evidence="4" id="KW-0675">Receptor</keyword>
<accession>A0A1N6DV97</accession>
<dbReference type="OrthoDB" id="9757809at2"/>
<sequence length="1020" mass="113239">MKYNYQSIRVFLICLGLAFTDYEVFAQDESTTVDPSFYSSYSWRNIGPDRGGRSLGASGSPGRKNEYYFGATGGGLWKTVDGGNEWFPVTDGKISSSSIGAVAVAETNPDVVYIGGGETQLRGSITQGDGVYKTTDGGETWRHLGLKETQAISRIRVHPTNPDIVYVAALGHPYGENEERGVFRSTDGGNNWEKVLYVSDKAGAADLIIDRTNPDVLYASTWQVYRKAWKMWGGGPDSKLWKSTDGGDTWTDLTSNPGMPEGPIGKIGVTVSPADPNRVWAIVEANEGGVFRSDDAGQTWKKVNDERKLRQRAFYYSRIYADPIDKNTVYGLNVDFWKSTDGGETFDVEISVPHGDNHDLWIDPNDPMRMISSNDGGGVVSINGGKTWTEEDYPTSQFYHVMTTSDVPYHVAGAQQDNSTLAMPSEGWNHMLGRGPGHGYHYAVGGGESGWITQSPTDPDVFYAGSQGALLTRYNRKTGQYRDIQVYPRFFSGEPASALPERWQWTFPIMFSPLDPSIMYTTSQHVWKTTNDGQTWEKISPDLTYADPETLGKTGGVITMDMNGPEIYATVFALAPSMHDVNTIWAGSDDGKVHITQDGGKNWVDITPSDLPKFSRISIIDEGKFQPGTLYLAANRYQVDDRQPYVFKTKDYGKTWTKIIDGIEDGHFARAIREDLEKPGLLYLATEHGVYVSFNDGAKWQSLQLNLPDTPIRDLVLKNDDVVLGSHGRGFWILDDIRPLREAVEVSANNEVALFKPANPIRGVYDAAIQYYLPEEAESVTIEIKDVEGNLINTYTGTKGKEGRSNPGLKEGLNTFTWNMRYPGATVFDGMIIWSARPQRGPMAPIGEYNVTLKTGDVEKNTSFKLEMDPNLEGVTAADIQEQFDLAMAIRDKVSEANEAVILIRDIRAQANEVKANAKVKAQIEDVLSKMRVIEEDLYQVQNQSGQDPLNFPIKLNNRLASLQRSVESGQAKPTDASYVVFEELSGELEEHLSKLNDILNGEFKKLNEVLPEKISIDKK</sequence>